<gene>
    <name evidence="2" type="ORF">TsFJ059_006228</name>
</gene>
<comment type="caution">
    <text evidence="2">The sequence shown here is derived from an EMBL/GenBank/DDBJ whole genome shotgun (WGS) entry which is preliminary data.</text>
</comment>
<name>A0A9P8HCD7_9HYPO</name>
<evidence type="ECO:0000313" key="3">
    <source>
        <dbReference type="Proteomes" id="UP000826573"/>
    </source>
</evidence>
<reference evidence="2 3" key="1">
    <citation type="submission" date="2021-08" db="EMBL/GenBank/DDBJ databases">
        <title>The highly contiguous genome resource for Trichoderma semiorbis FJ059, a fungal antagonistic to plant pathogens.</title>
        <authorList>
            <person name="Liu T."/>
        </authorList>
    </citation>
    <scope>NUCLEOTIDE SEQUENCE [LARGE SCALE GENOMIC DNA]</scope>
    <source>
        <strain evidence="2 3">FJ059</strain>
    </source>
</reference>
<evidence type="ECO:0000313" key="2">
    <source>
        <dbReference type="EMBL" id="KAH0522374.1"/>
    </source>
</evidence>
<sequence length="102" mass="11397">MTSHGTESTLRLGTSKPQAHPPFVLELATAKQGRPWIRSLKQDMPFNQDPTGSYSYKCKEGLARWSAQIYKTSSSLASLQASRRQRSGCLQVHALLLPHIEM</sequence>
<dbReference type="EMBL" id="JAIMJC010000007">
    <property type="protein sequence ID" value="KAH0522374.1"/>
    <property type="molecule type" value="Genomic_DNA"/>
</dbReference>
<dbReference type="Proteomes" id="UP000826573">
    <property type="component" value="Unassembled WGS sequence"/>
</dbReference>
<evidence type="ECO:0000256" key="1">
    <source>
        <dbReference type="SAM" id="MobiDB-lite"/>
    </source>
</evidence>
<keyword evidence="3" id="KW-1185">Reference proteome</keyword>
<accession>A0A9P8HCD7</accession>
<feature type="region of interest" description="Disordered" evidence="1">
    <location>
        <begin position="1"/>
        <end position="21"/>
    </location>
</feature>
<dbReference type="AlphaFoldDB" id="A0A9P8HCD7"/>
<proteinExistence type="predicted"/>
<organism evidence="2 3">
    <name type="scientific">Trichoderma semiorbis</name>
    <dbReference type="NCBI Taxonomy" id="1491008"/>
    <lineage>
        <taxon>Eukaryota</taxon>
        <taxon>Fungi</taxon>
        <taxon>Dikarya</taxon>
        <taxon>Ascomycota</taxon>
        <taxon>Pezizomycotina</taxon>
        <taxon>Sordariomycetes</taxon>
        <taxon>Hypocreomycetidae</taxon>
        <taxon>Hypocreales</taxon>
        <taxon>Hypocreaceae</taxon>
        <taxon>Trichoderma</taxon>
    </lineage>
</organism>
<protein>
    <submittedName>
        <fullName evidence="2">Uncharacterized protein</fullName>
    </submittedName>
</protein>
<feature type="compositionally biased region" description="Polar residues" evidence="1">
    <location>
        <begin position="1"/>
        <end position="17"/>
    </location>
</feature>